<dbReference type="AlphaFoldDB" id="A0AA40ENR4"/>
<keyword evidence="2" id="KW-0808">Transferase</keyword>
<dbReference type="EMBL" id="JAUKUD010000005">
    <property type="protein sequence ID" value="KAK0742715.1"/>
    <property type="molecule type" value="Genomic_DNA"/>
</dbReference>
<evidence type="ECO:0008006" key="5">
    <source>
        <dbReference type="Google" id="ProtNLM"/>
    </source>
</evidence>
<dbReference type="Gene3D" id="3.30.2140.20">
    <property type="match status" value="1"/>
</dbReference>
<protein>
    <recommendedName>
        <fullName evidence="5">Arylamine N-acetyltransferase</fullName>
    </recommendedName>
</protein>
<organism evidence="3 4">
    <name type="scientific">Schizothecium vesticola</name>
    <dbReference type="NCBI Taxonomy" id="314040"/>
    <lineage>
        <taxon>Eukaryota</taxon>
        <taxon>Fungi</taxon>
        <taxon>Dikarya</taxon>
        <taxon>Ascomycota</taxon>
        <taxon>Pezizomycotina</taxon>
        <taxon>Sordariomycetes</taxon>
        <taxon>Sordariomycetidae</taxon>
        <taxon>Sordariales</taxon>
        <taxon>Schizotheciaceae</taxon>
        <taxon>Schizothecium</taxon>
    </lineage>
</organism>
<dbReference type="Pfam" id="PF00797">
    <property type="entry name" value="Acetyltransf_2"/>
    <property type="match status" value="1"/>
</dbReference>
<keyword evidence="2" id="KW-0012">Acyltransferase</keyword>
<dbReference type="InterPro" id="IPR053710">
    <property type="entry name" value="Arylamine_NAT_domain_sf"/>
</dbReference>
<dbReference type="GO" id="GO:0016407">
    <property type="term" value="F:acetyltransferase activity"/>
    <property type="evidence" value="ECO:0007669"/>
    <property type="project" value="InterPro"/>
</dbReference>
<comment type="similarity">
    <text evidence="1 2">Belongs to the arylamine N-acetyltransferase family.</text>
</comment>
<gene>
    <name evidence="3" type="ORF">B0T18DRAFT_327769</name>
</gene>
<dbReference type="Proteomes" id="UP001172155">
    <property type="component" value="Unassembled WGS sequence"/>
</dbReference>
<dbReference type="PANTHER" id="PTHR11786:SF0">
    <property type="entry name" value="ARYLAMINE N-ACETYLTRANSFERASE 4-RELATED"/>
    <property type="match status" value="1"/>
</dbReference>
<dbReference type="InterPro" id="IPR038765">
    <property type="entry name" value="Papain-like_cys_pep_sf"/>
</dbReference>
<keyword evidence="4" id="KW-1185">Reference proteome</keyword>
<dbReference type="SUPFAM" id="SSF54001">
    <property type="entry name" value="Cysteine proteinases"/>
    <property type="match status" value="1"/>
</dbReference>
<dbReference type="PANTHER" id="PTHR11786">
    <property type="entry name" value="N-HYDROXYARYLAMINE O-ACETYLTRANSFERASE"/>
    <property type="match status" value="1"/>
</dbReference>
<evidence type="ECO:0000313" key="3">
    <source>
        <dbReference type="EMBL" id="KAK0742715.1"/>
    </source>
</evidence>
<evidence type="ECO:0000256" key="2">
    <source>
        <dbReference type="RuleBase" id="RU003452"/>
    </source>
</evidence>
<accession>A0AA40ENR4</accession>
<sequence>MSVYTDEQLTCYFKRIEFKPTIADDVRKQVKTSPLATLARLQRAHMCHVPFENISLHYSTHRILSLEPEDLFDKIVVNSRGGYCMEVNTFLAIVLRSLGYTLISAGGRVSAGFPYKGWSHMVNLVTISGTRHLVDVGFGSHGATRPVPLQHGIEFPILDTFRGKLEYRALDMHTDRDQRLWVFSSREEESDPWRENYAFAELEFFAADFAVMNLHTSTAPQSFFVQTVVAEKTMEMGGEADEMPVGVIILFRDYVKIREAGKWTVVARLETEAQRIGALCKFFKITMSLREERAIRGLASELKKKV</sequence>
<dbReference type="InterPro" id="IPR001447">
    <property type="entry name" value="Arylamine_N-AcTrfase"/>
</dbReference>
<name>A0AA40ENR4_9PEZI</name>
<evidence type="ECO:0000313" key="4">
    <source>
        <dbReference type="Proteomes" id="UP001172155"/>
    </source>
</evidence>
<proteinExistence type="inferred from homology"/>
<comment type="caution">
    <text evidence="3">The sequence shown here is derived from an EMBL/GenBank/DDBJ whole genome shotgun (WGS) entry which is preliminary data.</text>
</comment>
<evidence type="ECO:0000256" key="1">
    <source>
        <dbReference type="ARBA" id="ARBA00006547"/>
    </source>
</evidence>
<reference evidence="3" key="1">
    <citation type="submission" date="2023-06" db="EMBL/GenBank/DDBJ databases">
        <title>Genome-scale phylogeny and comparative genomics of the fungal order Sordariales.</title>
        <authorList>
            <consortium name="Lawrence Berkeley National Laboratory"/>
            <person name="Hensen N."/>
            <person name="Bonometti L."/>
            <person name="Westerberg I."/>
            <person name="Brannstrom I.O."/>
            <person name="Guillou S."/>
            <person name="Cros-Aarteil S."/>
            <person name="Calhoun S."/>
            <person name="Haridas S."/>
            <person name="Kuo A."/>
            <person name="Mondo S."/>
            <person name="Pangilinan J."/>
            <person name="Riley R."/>
            <person name="LaButti K."/>
            <person name="Andreopoulos B."/>
            <person name="Lipzen A."/>
            <person name="Chen C."/>
            <person name="Yanf M."/>
            <person name="Daum C."/>
            <person name="Ng V."/>
            <person name="Clum A."/>
            <person name="Steindorff A."/>
            <person name="Ohm R."/>
            <person name="Martin F."/>
            <person name="Silar P."/>
            <person name="Natvig D."/>
            <person name="Lalanne C."/>
            <person name="Gautier V."/>
            <person name="Ament-velasquez S.L."/>
            <person name="Kruys A."/>
            <person name="Hutchinson M.I."/>
            <person name="Powell A.J."/>
            <person name="Barry K."/>
            <person name="Miller A.N."/>
            <person name="Grigoriev I.V."/>
            <person name="Debuchy R."/>
            <person name="Gladieux P."/>
            <person name="Thoren M.H."/>
            <person name="Johannesson H."/>
        </authorList>
    </citation>
    <scope>NUCLEOTIDE SEQUENCE</scope>
    <source>
        <strain evidence="3">SMH3187-1</strain>
    </source>
</reference>
<dbReference type="PRINTS" id="PR01543">
    <property type="entry name" value="ANATRNSFRASE"/>
</dbReference>